<dbReference type="Pfam" id="PF03874">
    <property type="entry name" value="RNA_pol_Rpb4"/>
    <property type="match status" value="1"/>
</dbReference>
<dbReference type="GO" id="GO:0005634">
    <property type="term" value="C:nucleus"/>
    <property type="evidence" value="ECO:0007669"/>
    <property type="project" value="UniProtKB-SubCell"/>
</dbReference>
<evidence type="ECO:0000256" key="3">
    <source>
        <dbReference type="ARBA" id="ARBA00025724"/>
    </source>
</evidence>
<dbReference type="InterPro" id="IPR038324">
    <property type="entry name" value="Rpb4/RPC9_sf"/>
</dbReference>
<comment type="similarity">
    <text evidence="3">Belongs to the eukaryotic RPB4 RNA polymerase subunit family.</text>
</comment>
<evidence type="ECO:0000313" key="5">
    <source>
        <dbReference type="EMBL" id="KAG0657438.1"/>
    </source>
</evidence>
<protein>
    <submittedName>
        <fullName evidence="5">RNA polymerase B</fullName>
    </submittedName>
</protein>
<reference evidence="5 6" key="1">
    <citation type="submission" date="2020-11" db="EMBL/GenBank/DDBJ databases">
        <title>Kefir isolates.</title>
        <authorList>
            <person name="Marcisauskas S."/>
            <person name="Kim Y."/>
            <person name="Blasche S."/>
        </authorList>
    </citation>
    <scope>NUCLEOTIDE SEQUENCE [LARGE SCALE GENOMIC DNA]</scope>
    <source>
        <strain evidence="5 6">KR</strain>
    </source>
</reference>
<dbReference type="GO" id="GO:0030880">
    <property type="term" value="C:RNA polymerase complex"/>
    <property type="evidence" value="ECO:0007669"/>
    <property type="project" value="InterPro"/>
</dbReference>
<evidence type="ECO:0000313" key="6">
    <source>
        <dbReference type="Proteomes" id="UP000777482"/>
    </source>
</evidence>
<organism evidence="5 6">
    <name type="scientific">Rhodotorula mucilaginosa</name>
    <name type="common">Yeast</name>
    <name type="synonym">Rhodotorula rubra</name>
    <dbReference type="NCBI Taxonomy" id="5537"/>
    <lineage>
        <taxon>Eukaryota</taxon>
        <taxon>Fungi</taxon>
        <taxon>Dikarya</taxon>
        <taxon>Basidiomycota</taxon>
        <taxon>Pucciniomycotina</taxon>
        <taxon>Microbotryomycetes</taxon>
        <taxon>Sporidiobolales</taxon>
        <taxon>Sporidiobolaceae</taxon>
        <taxon>Rhodotorula</taxon>
    </lineage>
</organism>
<evidence type="ECO:0000256" key="2">
    <source>
        <dbReference type="ARBA" id="ARBA00023242"/>
    </source>
</evidence>
<dbReference type="InterPro" id="IPR010997">
    <property type="entry name" value="HRDC-like_sf"/>
</dbReference>
<gene>
    <name evidence="5" type="primary">RPB4</name>
    <name evidence="5" type="ORF">C6P46_006512</name>
</gene>
<accession>A0A9P6VYI7</accession>
<dbReference type="OrthoDB" id="2186918at2759"/>
<dbReference type="InterPro" id="IPR045222">
    <property type="entry name" value="Rpb4-like"/>
</dbReference>
<dbReference type="AlphaFoldDB" id="A0A9P6VYI7"/>
<evidence type="ECO:0000256" key="1">
    <source>
        <dbReference type="ARBA" id="ARBA00004123"/>
    </source>
</evidence>
<dbReference type="SUPFAM" id="SSF47819">
    <property type="entry name" value="HRDC-like"/>
    <property type="match status" value="1"/>
</dbReference>
<dbReference type="SMART" id="SM00657">
    <property type="entry name" value="RPOL4c"/>
    <property type="match status" value="1"/>
</dbReference>
<evidence type="ECO:0000259" key="4">
    <source>
        <dbReference type="SMART" id="SM00657"/>
    </source>
</evidence>
<dbReference type="InterPro" id="IPR005574">
    <property type="entry name" value="Rpb4/RPC9"/>
</dbReference>
<dbReference type="GO" id="GO:0006352">
    <property type="term" value="P:DNA-templated transcription initiation"/>
    <property type="evidence" value="ECO:0007669"/>
    <property type="project" value="InterPro"/>
</dbReference>
<dbReference type="GO" id="GO:0000166">
    <property type="term" value="F:nucleotide binding"/>
    <property type="evidence" value="ECO:0007669"/>
    <property type="project" value="InterPro"/>
</dbReference>
<dbReference type="InterPro" id="IPR006590">
    <property type="entry name" value="RNA_pol_Rpb4/RPC9_core"/>
</dbReference>
<name>A0A9P6VYI7_RHOMI</name>
<dbReference type="PANTHER" id="PTHR21297">
    <property type="entry name" value="DNA-DIRECTED RNA POLYMERASE II"/>
    <property type="match status" value="1"/>
</dbReference>
<feature type="domain" description="RNA polymerase Rpb4/RPC9 core" evidence="4">
    <location>
        <begin position="81"/>
        <end position="188"/>
    </location>
</feature>
<keyword evidence="2" id="KW-0539">Nucleus</keyword>
<dbReference type="Proteomes" id="UP000777482">
    <property type="component" value="Unassembled WGS sequence"/>
</dbReference>
<dbReference type="Gene3D" id="1.20.1250.40">
    <property type="match status" value="1"/>
</dbReference>
<keyword evidence="6" id="KW-1185">Reference proteome</keyword>
<dbReference type="EMBL" id="PUHQ01000081">
    <property type="protein sequence ID" value="KAG0657438.1"/>
    <property type="molecule type" value="Genomic_DNA"/>
</dbReference>
<comment type="caution">
    <text evidence="5">The sequence shown here is derived from an EMBL/GenBank/DDBJ whole genome shotgun (WGS) entry which is preliminary data.</text>
</comment>
<comment type="subcellular location">
    <subcellularLocation>
        <location evidence="1">Nucleus</location>
    </subcellularLocation>
</comment>
<proteinExistence type="inferred from homology"/>
<sequence>MSRVTDRNKPDDEDAALLKLGPYFSDADTAQNMLTLAEVKLLLSRIEDNGRYPDNPEMTLAQGAQVREPSDLECCNPDPARRVSVAGGLSSSSVSTDHSFDDTRRRVYNKTKEYVNTFSRFEGAEMAAAARTTVPQGEGEFEYFEQVQLINLCPMEAEEAKALIPSIKMDDDRLQEYLNTLTLQRKSQVA</sequence>